<dbReference type="OrthoDB" id="194443at2759"/>
<feature type="region of interest" description="Disordered" evidence="1">
    <location>
        <begin position="528"/>
        <end position="548"/>
    </location>
</feature>
<dbReference type="CDD" id="cd18186">
    <property type="entry name" value="BTB_POZ_ZBTB_KLHL-like"/>
    <property type="match status" value="1"/>
</dbReference>
<dbReference type="SUPFAM" id="SSF54695">
    <property type="entry name" value="POZ domain"/>
    <property type="match status" value="1"/>
</dbReference>
<protein>
    <submittedName>
        <fullName evidence="4">15992_t:CDS:1</fullName>
    </submittedName>
</protein>
<evidence type="ECO:0000259" key="2">
    <source>
        <dbReference type="PROSITE" id="PS50097"/>
    </source>
</evidence>
<feature type="domain" description="BTB" evidence="2">
    <location>
        <begin position="207"/>
        <end position="275"/>
    </location>
</feature>
<dbReference type="InterPro" id="IPR008974">
    <property type="entry name" value="TRAF-like"/>
</dbReference>
<proteinExistence type="predicted"/>
<gene>
    <name evidence="4" type="ORF">FWILDA_LOCUS5935</name>
</gene>
<comment type="caution">
    <text evidence="4">The sequence shown here is derived from an EMBL/GenBank/DDBJ whole genome shotgun (WGS) entry which is preliminary data.</text>
</comment>
<reference evidence="4" key="1">
    <citation type="submission" date="2022-08" db="EMBL/GenBank/DDBJ databases">
        <authorList>
            <person name="Kallberg Y."/>
            <person name="Tangrot J."/>
            <person name="Rosling A."/>
        </authorList>
    </citation>
    <scope>NUCLEOTIDE SEQUENCE</scope>
    <source>
        <strain evidence="4">Wild A</strain>
    </source>
</reference>
<organism evidence="4 5">
    <name type="scientific">Funneliformis geosporum</name>
    <dbReference type="NCBI Taxonomy" id="1117311"/>
    <lineage>
        <taxon>Eukaryota</taxon>
        <taxon>Fungi</taxon>
        <taxon>Fungi incertae sedis</taxon>
        <taxon>Mucoromycota</taxon>
        <taxon>Glomeromycotina</taxon>
        <taxon>Glomeromycetes</taxon>
        <taxon>Glomerales</taxon>
        <taxon>Glomeraceae</taxon>
        <taxon>Funneliformis</taxon>
    </lineage>
</organism>
<dbReference type="InterPro" id="IPR000210">
    <property type="entry name" value="BTB/POZ_dom"/>
</dbReference>
<dbReference type="EMBL" id="CAMKVN010001022">
    <property type="protein sequence ID" value="CAI2173137.1"/>
    <property type="molecule type" value="Genomic_DNA"/>
</dbReference>
<evidence type="ECO:0000256" key="1">
    <source>
        <dbReference type="SAM" id="MobiDB-lite"/>
    </source>
</evidence>
<dbReference type="CDD" id="cd00121">
    <property type="entry name" value="MATH"/>
    <property type="match status" value="1"/>
</dbReference>
<dbReference type="PROSITE" id="PS50097">
    <property type="entry name" value="BTB"/>
    <property type="match status" value="1"/>
</dbReference>
<dbReference type="AlphaFoldDB" id="A0A9W4SKD4"/>
<dbReference type="GO" id="GO:0030163">
    <property type="term" value="P:protein catabolic process"/>
    <property type="evidence" value="ECO:0007669"/>
    <property type="project" value="UniProtKB-ARBA"/>
</dbReference>
<dbReference type="PANTHER" id="PTHR24413">
    <property type="entry name" value="SPECKLE-TYPE POZ PROTEIN"/>
    <property type="match status" value="1"/>
</dbReference>
<dbReference type="SMART" id="SM00225">
    <property type="entry name" value="BTB"/>
    <property type="match status" value="1"/>
</dbReference>
<dbReference type="InterPro" id="IPR002083">
    <property type="entry name" value="MATH/TRAF_dom"/>
</dbReference>
<dbReference type="Pfam" id="PF22486">
    <property type="entry name" value="MATH_2"/>
    <property type="match status" value="1"/>
</dbReference>
<sequence>MDENHFAFTWKINCFNELVSRHPNGSFFYSERFWSPRGQSGKSTNINVVHENNSHNNSGYLWRLKMFPNGVDKKSNDYISLYLEAIQTNYEKQNSITGRHKKFRLALYRVDSNIQTTKQRPILVIDRHTLETKFEFNGVHADYGFARIIALKELFPNDTTLTEVDLLVRTQIFEDTITPGEGSSSMDIVSNISLMPFERYFGEERFCDVEFVFDCGSSMKAHRVILAARSMYFERMLGGEWLENHMKTIAIRDMPFDAFRCIVHHLYTGKLEEGLTFELLRDIYSKADMLSLEQLGQMAAKRMVNLMTHDNWDQVLMLGWKFYDDRLKDAGQDFAVKHWNVIKDSENMKQVLASGHVDRIVELVLQSFFTPNNTRIVTKNCFQISLPFYEGLAEMLTFTSSLCFGPRKLPPKFMTCNSTLRSNSKKSDDEVKLWRETLDGASYISALCRPVGNQFGVVGIQIAGTTMYLNILVKDLAGIPRYFHLDHAEIPLSPHQSRLKSLIRLLLTLRNVMIVNRSLIMQALEQATSHPPRNVNPSPTVSTPPYNK</sequence>
<dbReference type="Gene3D" id="2.60.210.10">
    <property type="entry name" value="Apoptosis, Tumor Necrosis Factor Receptor Associated Protein 2, Chain A"/>
    <property type="match status" value="1"/>
</dbReference>
<evidence type="ECO:0000313" key="4">
    <source>
        <dbReference type="EMBL" id="CAI2173137.1"/>
    </source>
</evidence>
<dbReference type="Gene3D" id="3.30.710.10">
    <property type="entry name" value="Potassium Channel Kv1.1, Chain A"/>
    <property type="match status" value="1"/>
</dbReference>
<keyword evidence="5" id="KW-1185">Reference proteome</keyword>
<feature type="domain" description="MATH" evidence="3">
    <location>
        <begin position="5"/>
        <end position="172"/>
    </location>
</feature>
<name>A0A9W4SKD4_9GLOM</name>
<dbReference type="PROSITE" id="PS50144">
    <property type="entry name" value="MATH"/>
    <property type="match status" value="1"/>
</dbReference>
<dbReference type="Proteomes" id="UP001153678">
    <property type="component" value="Unassembled WGS sequence"/>
</dbReference>
<dbReference type="SUPFAM" id="SSF49599">
    <property type="entry name" value="TRAF domain-like"/>
    <property type="match status" value="1"/>
</dbReference>
<accession>A0A9W4SKD4</accession>
<evidence type="ECO:0000259" key="3">
    <source>
        <dbReference type="PROSITE" id="PS50144"/>
    </source>
</evidence>
<dbReference type="Pfam" id="PF00651">
    <property type="entry name" value="BTB"/>
    <property type="match status" value="1"/>
</dbReference>
<evidence type="ECO:0000313" key="5">
    <source>
        <dbReference type="Proteomes" id="UP001153678"/>
    </source>
</evidence>
<dbReference type="InterPro" id="IPR011333">
    <property type="entry name" value="SKP1/BTB/POZ_sf"/>
</dbReference>